<dbReference type="GO" id="GO:0015297">
    <property type="term" value="F:antiporter activity"/>
    <property type="evidence" value="ECO:0007669"/>
    <property type="project" value="UniProtKB-KW"/>
</dbReference>
<evidence type="ECO:0000256" key="2">
    <source>
        <dbReference type="ARBA" id="ARBA00005551"/>
    </source>
</evidence>
<dbReference type="GO" id="GO:0006813">
    <property type="term" value="P:potassium ion transport"/>
    <property type="evidence" value="ECO:0007669"/>
    <property type="project" value="UniProtKB-KW"/>
</dbReference>
<dbReference type="GO" id="GO:0005886">
    <property type="term" value="C:plasma membrane"/>
    <property type="evidence" value="ECO:0007669"/>
    <property type="project" value="UniProtKB-SubCell"/>
</dbReference>
<sequence>MEHGSPIWLTYGFIYLTAAVLAVPIARALGLGAIIGYLGAGIAMGPWGFGLVRNVDDILHFAEFGVVLMLFVIGLELQPKRLWELRRPIFGWGMAQMVVCTGILFLAAWAFGLSWRVSLIAGMGLALSSTAVCLQIMAERNLMRTPSGQAAFSILLFQDVAAIPILALIPILGAYKAAHASHGDSHVWLAILKTVGTIGAVIIGGRLLLQPLLRWIARSKTPEIFTATSLLLVVGIAMLMTQVGLSMALGAFLAGVLLADSEYRSELETNIEPFKGLLLGLFFMAVGMSIDFGVILQSPWTMAAMVTGFIALKAVMIFGLARFMQIPWRERPVFTLMLAQGGEFAFVVFQTAAQYKVFRHSVSSMLVAAVALSMLLGPLLLVLLDKLLLRRFSTIKDEECGSDKAKEISEPQESPIIIAGFGRYGQIVARVLLAQGIRPTILDHSVEMLEAAQIYGHRVFYGDATRMDLLRIAGAAQAHVLVIAVDTTEQSLKIASQVRKHFPNLEIVARTRDLDHWFRLRDLGVEHAQREVFESSLISAQSVLELLGQSPAEAKRITARFREHNLALAERMYPHYKDKNQLIAVAKQGRQQLVEQMAKERADLLADNADVPDTPLASEQDHSPADARQP</sequence>
<feature type="transmembrane region" description="Helical" evidence="14">
    <location>
        <begin position="333"/>
        <end position="353"/>
    </location>
</feature>
<dbReference type="InterPro" id="IPR003148">
    <property type="entry name" value="RCK_N"/>
</dbReference>
<dbReference type="EMBL" id="CP006704">
    <property type="protein sequence ID" value="AIJ48826.1"/>
    <property type="molecule type" value="Genomic_DNA"/>
</dbReference>
<dbReference type="InterPro" id="IPR006153">
    <property type="entry name" value="Cation/H_exchanger_TM"/>
</dbReference>
<evidence type="ECO:0000256" key="5">
    <source>
        <dbReference type="ARBA" id="ARBA00022475"/>
    </source>
</evidence>
<evidence type="ECO:0000256" key="4">
    <source>
        <dbReference type="ARBA" id="ARBA00022449"/>
    </source>
</evidence>
<evidence type="ECO:0000313" key="17">
    <source>
        <dbReference type="Proteomes" id="UP000028782"/>
    </source>
</evidence>
<dbReference type="InterPro" id="IPR036291">
    <property type="entry name" value="NAD(P)-bd_dom_sf"/>
</dbReference>
<feature type="domain" description="RCK N-terminal" evidence="15">
    <location>
        <begin position="413"/>
        <end position="529"/>
    </location>
</feature>
<evidence type="ECO:0000256" key="11">
    <source>
        <dbReference type="ARBA" id="ARBA00023065"/>
    </source>
</evidence>
<proteinExistence type="inferred from homology"/>
<evidence type="ECO:0000256" key="10">
    <source>
        <dbReference type="ARBA" id="ARBA00022989"/>
    </source>
</evidence>
<dbReference type="PANTHER" id="PTHR46157">
    <property type="entry name" value="K(+) EFFLUX ANTIPORTER 3, CHLOROPLASTIC"/>
    <property type="match status" value="1"/>
</dbReference>
<evidence type="ECO:0000256" key="3">
    <source>
        <dbReference type="ARBA" id="ARBA00022448"/>
    </source>
</evidence>
<keyword evidence="7" id="KW-0633">Potassium transport</keyword>
<feature type="transmembrane region" description="Helical" evidence="14">
    <location>
        <begin position="302"/>
        <end position="321"/>
    </location>
</feature>
<feature type="transmembrane region" description="Helical" evidence="14">
    <location>
        <begin position="365"/>
        <end position="384"/>
    </location>
</feature>
<keyword evidence="10 14" id="KW-1133">Transmembrane helix</keyword>
<evidence type="ECO:0000313" key="16">
    <source>
        <dbReference type="EMBL" id="AIJ48826.1"/>
    </source>
</evidence>
<dbReference type="FunFam" id="3.40.50.720:FF:000036">
    <property type="entry name" value="Glutathione-regulated potassium-efflux system protein KefB"/>
    <property type="match status" value="1"/>
</dbReference>
<dbReference type="Proteomes" id="UP000028782">
    <property type="component" value="Chromosome"/>
</dbReference>
<evidence type="ECO:0000256" key="12">
    <source>
        <dbReference type="ARBA" id="ARBA00023136"/>
    </source>
</evidence>
<feature type="transmembrane region" description="Helical" evidence="14">
    <location>
        <begin position="150"/>
        <end position="175"/>
    </location>
</feature>
<dbReference type="Gene3D" id="3.40.50.720">
    <property type="entry name" value="NAD(P)-binding Rossmann-like Domain"/>
    <property type="match status" value="1"/>
</dbReference>
<dbReference type="GO" id="GO:1902600">
    <property type="term" value="P:proton transmembrane transport"/>
    <property type="evidence" value="ECO:0007669"/>
    <property type="project" value="InterPro"/>
</dbReference>
<dbReference type="Gene3D" id="1.20.1530.20">
    <property type="match status" value="1"/>
</dbReference>
<dbReference type="FunFam" id="1.20.1530.20:FF:000001">
    <property type="entry name" value="Glutathione-regulated potassium-efflux system protein KefB"/>
    <property type="match status" value="1"/>
</dbReference>
<evidence type="ECO:0000256" key="6">
    <source>
        <dbReference type="ARBA" id="ARBA00022519"/>
    </source>
</evidence>
<comment type="similarity">
    <text evidence="2">Belongs to the monovalent cation:proton antiporter 2 (CPA2) transporter (TC 2.A.37) family.</text>
</comment>
<dbReference type="PROSITE" id="PS51201">
    <property type="entry name" value="RCK_N"/>
    <property type="match status" value="1"/>
</dbReference>
<feature type="transmembrane region" description="Helical" evidence="14">
    <location>
        <begin position="117"/>
        <end position="138"/>
    </location>
</feature>
<dbReference type="KEGG" id="ctes:O987_23725"/>
<dbReference type="RefSeq" id="WP_003051768.1">
    <property type="nucleotide sequence ID" value="NZ_CP006704.1"/>
</dbReference>
<evidence type="ECO:0000256" key="8">
    <source>
        <dbReference type="ARBA" id="ARBA00022692"/>
    </source>
</evidence>
<dbReference type="AlphaFoldDB" id="A0A076PVT7"/>
<feature type="transmembrane region" description="Helical" evidence="14">
    <location>
        <begin position="33"/>
        <end position="52"/>
    </location>
</feature>
<feature type="transmembrane region" description="Helical" evidence="14">
    <location>
        <begin position="245"/>
        <end position="264"/>
    </location>
</feature>
<dbReference type="Pfam" id="PF02254">
    <property type="entry name" value="TrkA_N"/>
    <property type="match status" value="1"/>
</dbReference>
<evidence type="ECO:0000259" key="15">
    <source>
        <dbReference type="PROSITE" id="PS51201"/>
    </source>
</evidence>
<dbReference type="InterPro" id="IPR004771">
    <property type="entry name" value="K/H_exchanger"/>
</dbReference>
<dbReference type="SUPFAM" id="SSF51735">
    <property type="entry name" value="NAD(P)-binding Rossmann-fold domains"/>
    <property type="match status" value="1"/>
</dbReference>
<keyword evidence="9" id="KW-0630">Potassium</keyword>
<accession>A0A076PVT7</accession>
<evidence type="ECO:0000256" key="14">
    <source>
        <dbReference type="SAM" id="Phobius"/>
    </source>
</evidence>
<keyword evidence="8 14" id="KW-0812">Transmembrane</keyword>
<name>A0A076PVT7_COMTE</name>
<keyword evidence="3" id="KW-0813">Transport</keyword>
<organism evidence="16 17">
    <name type="scientific">Comamonas testosteroni TK102</name>
    <dbReference type="NCBI Taxonomy" id="1392005"/>
    <lineage>
        <taxon>Bacteria</taxon>
        <taxon>Pseudomonadati</taxon>
        <taxon>Pseudomonadota</taxon>
        <taxon>Betaproteobacteria</taxon>
        <taxon>Burkholderiales</taxon>
        <taxon>Comamonadaceae</taxon>
        <taxon>Comamonas</taxon>
    </lineage>
</organism>
<feature type="region of interest" description="Disordered" evidence="13">
    <location>
        <begin position="605"/>
        <end position="630"/>
    </location>
</feature>
<keyword evidence="12 14" id="KW-0472">Membrane</keyword>
<dbReference type="GO" id="GO:0008324">
    <property type="term" value="F:monoatomic cation transmembrane transporter activity"/>
    <property type="evidence" value="ECO:0007669"/>
    <property type="project" value="InterPro"/>
</dbReference>
<feature type="transmembrane region" description="Helical" evidence="14">
    <location>
        <begin position="58"/>
        <end position="77"/>
    </location>
</feature>
<keyword evidence="4" id="KW-0050">Antiport</keyword>
<keyword evidence="5" id="KW-1003">Cell membrane</keyword>
<feature type="transmembrane region" description="Helical" evidence="14">
    <location>
        <begin position="187"/>
        <end position="209"/>
    </location>
</feature>
<feature type="transmembrane region" description="Helical" evidence="14">
    <location>
        <begin position="89"/>
        <end position="111"/>
    </location>
</feature>
<protein>
    <submittedName>
        <fullName evidence="16">Potassium transporter</fullName>
    </submittedName>
</protein>
<dbReference type="PANTHER" id="PTHR46157:SF3">
    <property type="entry name" value="GLUTATHIONE-REGULATED POTASSIUM-EFFLUX SYSTEM PROTEIN KEFC"/>
    <property type="match status" value="1"/>
</dbReference>
<dbReference type="Pfam" id="PF00999">
    <property type="entry name" value="Na_H_Exchanger"/>
    <property type="match status" value="1"/>
</dbReference>
<dbReference type="InterPro" id="IPR038770">
    <property type="entry name" value="Na+/solute_symporter_sf"/>
</dbReference>
<dbReference type="NCBIfam" id="TIGR00932">
    <property type="entry name" value="2a37"/>
    <property type="match status" value="1"/>
</dbReference>
<evidence type="ECO:0000256" key="13">
    <source>
        <dbReference type="SAM" id="MobiDB-lite"/>
    </source>
</evidence>
<keyword evidence="11" id="KW-0406">Ion transport</keyword>
<reference evidence="16 17" key="1">
    <citation type="journal article" date="2014" name="Genome Announc.">
        <title>Complete Genome Sequence of Polychlorinated Biphenyl Degrader Comamonas testosteroni TK102 (NBRC 109938).</title>
        <authorList>
            <person name="Fukuda K."/>
            <person name="Hosoyama A."/>
            <person name="Tsuchikane K."/>
            <person name="Ohji S."/>
            <person name="Yamazoe A."/>
            <person name="Fujita N."/>
            <person name="Shintani M."/>
            <person name="Kimbara K."/>
        </authorList>
    </citation>
    <scope>NUCLEOTIDE SEQUENCE [LARGE SCALE GENOMIC DNA]</scope>
    <source>
        <strain evidence="16">TK102</strain>
    </source>
</reference>
<dbReference type="HOGENOM" id="CLU_005126_9_3_4"/>
<comment type="subcellular location">
    <subcellularLocation>
        <location evidence="1">Cell inner membrane</location>
        <topology evidence="1">Multi-pass membrane protein</topology>
    </subcellularLocation>
</comment>
<feature type="compositionally biased region" description="Basic and acidic residues" evidence="13">
    <location>
        <begin position="619"/>
        <end position="630"/>
    </location>
</feature>
<gene>
    <name evidence="16" type="ORF">O987_23725</name>
</gene>
<dbReference type="NCBIfam" id="NF002924">
    <property type="entry name" value="PRK03562.1"/>
    <property type="match status" value="1"/>
</dbReference>
<evidence type="ECO:0000256" key="9">
    <source>
        <dbReference type="ARBA" id="ARBA00022958"/>
    </source>
</evidence>
<evidence type="ECO:0000256" key="1">
    <source>
        <dbReference type="ARBA" id="ARBA00004429"/>
    </source>
</evidence>
<evidence type="ECO:0000256" key="7">
    <source>
        <dbReference type="ARBA" id="ARBA00022538"/>
    </source>
</evidence>
<feature type="transmembrane region" description="Helical" evidence="14">
    <location>
        <begin position="276"/>
        <end position="296"/>
    </location>
</feature>
<keyword evidence="6" id="KW-0997">Cell inner membrane</keyword>
<feature type="transmembrane region" description="Helical" evidence="14">
    <location>
        <begin position="6"/>
        <end position="26"/>
    </location>
</feature>